<dbReference type="Gene3D" id="3.40.50.300">
    <property type="entry name" value="P-loop containing nucleotide triphosphate hydrolases"/>
    <property type="match status" value="1"/>
</dbReference>
<protein>
    <submittedName>
        <fullName evidence="3">Putative nucleotide kinase</fullName>
    </submittedName>
</protein>
<keyword evidence="2" id="KW-0067">ATP-binding</keyword>
<name>A0A1L8DC26_9DIPT</name>
<dbReference type="InterPro" id="IPR013641">
    <property type="entry name" value="KTI12/PSTK"/>
</dbReference>
<keyword evidence="3" id="KW-0418">Kinase</keyword>
<dbReference type="GO" id="GO:0016301">
    <property type="term" value="F:kinase activity"/>
    <property type="evidence" value="ECO:0007669"/>
    <property type="project" value="UniProtKB-KW"/>
</dbReference>
<dbReference type="SUPFAM" id="SSF52540">
    <property type="entry name" value="P-loop containing nucleoside triphosphate hydrolases"/>
    <property type="match status" value="1"/>
</dbReference>
<evidence type="ECO:0000256" key="1">
    <source>
        <dbReference type="ARBA" id="ARBA00022741"/>
    </source>
</evidence>
<evidence type="ECO:0000256" key="2">
    <source>
        <dbReference type="ARBA" id="ARBA00022840"/>
    </source>
</evidence>
<dbReference type="PANTHER" id="PTHR20873:SF0">
    <property type="entry name" value="L-SERYL-TRNA(SEC) KINASE"/>
    <property type="match status" value="1"/>
</dbReference>
<reference evidence="3" key="1">
    <citation type="submission" date="2016-12" db="EMBL/GenBank/DDBJ databases">
        <title>An insight into the sialome and mialome of the sand fly, Nyssomyia neivai.</title>
        <authorList>
            <person name="Sebastian V."/>
            <person name="Goulart T.M."/>
            <person name="Oliveira W."/>
            <person name="Calvo E."/>
            <person name="Oliveira L.F."/>
            <person name="Pinto M.C."/>
            <person name="Rosselino A.M."/>
            <person name="Ribeiro J.M."/>
        </authorList>
    </citation>
    <scope>NUCLEOTIDE SEQUENCE</scope>
</reference>
<evidence type="ECO:0000313" key="3">
    <source>
        <dbReference type="EMBL" id="JAV03999.1"/>
    </source>
</evidence>
<dbReference type="GO" id="GO:0000049">
    <property type="term" value="F:tRNA binding"/>
    <property type="evidence" value="ECO:0007669"/>
    <property type="project" value="TreeGrafter"/>
</dbReference>
<keyword evidence="1" id="KW-0547">Nucleotide-binding</keyword>
<accession>A0A1L8DC26</accession>
<dbReference type="PANTHER" id="PTHR20873">
    <property type="entry name" value="L-SERYL-TRNA(SEC) KINASE"/>
    <property type="match status" value="1"/>
</dbReference>
<keyword evidence="3" id="KW-0808">Transferase</keyword>
<dbReference type="GO" id="GO:0005524">
    <property type="term" value="F:ATP binding"/>
    <property type="evidence" value="ECO:0007669"/>
    <property type="project" value="UniProtKB-KW"/>
</dbReference>
<dbReference type="Pfam" id="PF08433">
    <property type="entry name" value="KTI12"/>
    <property type="match status" value="1"/>
</dbReference>
<dbReference type="EMBL" id="GFDF01010085">
    <property type="protein sequence ID" value="JAV03999.1"/>
    <property type="molecule type" value="Transcribed_RNA"/>
</dbReference>
<dbReference type="InterPro" id="IPR052648">
    <property type="entry name" value="Ser-tRNA(Sec)_kinase"/>
</dbReference>
<sequence length="259" mass="29974">MPICLCLFSGIPASGKTTTARRIISLMRDISVTHLNYDDFVQAGICYRDFRKMMLQKIEEFVEEHKSQETVLLIVDDNMILRSMRKEVHNIAKVQRLGYFQIWFKTSLAKAQERNRLRENSLPETTVSNLFNGMEDPSRDINVDTIIIAVDDGQQIDINGFREKVLQHLENREIPPEPPRQKEKVSQSDLHKIDLILRHEISRRVQEAPDAINMRTLSEALNNRRKNLLKIFRESSQIPESIDEVRSLLGNSCTNSSVE</sequence>
<dbReference type="InterPro" id="IPR027417">
    <property type="entry name" value="P-loop_NTPase"/>
</dbReference>
<proteinExistence type="predicted"/>
<dbReference type="AlphaFoldDB" id="A0A1L8DC26"/>
<organism evidence="3">
    <name type="scientific">Nyssomyia neivai</name>
    <dbReference type="NCBI Taxonomy" id="330878"/>
    <lineage>
        <taxon>Eukaryota</taxon>
        <taxon>Metazoa</taxon>
        <taxon>Ecdysozoa</taxon>
        <taxon>Arthropoda</taxon>
        <taxon>Hexapoda</taxon>
        <taxon>Insecta</taxon>
        <taxon>Pterygota</taxon>
        <taxon>Neoptera</taxon>
        <taxon>Endopterygota</taxon>
        <taxon>Diptera</taxon>
        <taxon>Nematocera</taxon>
        <taxon>Psychodoidea</taxon>
        <taxon>Psychodidae</taxon>
        <taxon>Nyssomyia</taxon>
    </lineage>
</organism>